<gene>
    <name evidence="2" type="ORF">ACH5RR_034496</name>
</gene>
<keyword evidence="3" id="KW-1185">Reference proteome</keyword>
<evidence type="ECO:0000313" key="2">
    <source>
        <dbReference type="EMBL" id="KAL3504655.1"/>
    </source>
</evidence>
<protein>
    <recommendedName>
        <fullName evidence="1">Zinc knuckle CX2CX4HX4C domain-containing protein</fullName>
    </recommendedName>
</protein>
<evidence type="ECO:0000313" key="3">
    <source>
        <dbReference type="Proteomes" id="UP001630127"/>
    </source>
</evidence>
<dbReference type="InterPro" id="IPR025836">
    <property type="entry name" value="Zn_knuckle_CX2CX4HX4C"/>
</dbReference>
<name>A0ABD2YFM4_9GENT</name>
<dbReference type="EMBL" id="JBJUIK010000014">
    <property type="protein sequence ID" value="KAL3504655.1"/>
    <property type="molecule type" value="Genomic_DNA"/>
</dbReference>
<sequence>MVRLEGERRWANFTYERLPDFCYQCRIIGHSEKTRIHGSTRLDQSKKPQYDSWLKANMGKKISHEKTKPASKLNKDKEMLETNLSEGSSSQDQINKIGNSEERTGNYSLITSRAMTELPQEGFNDIDATRTYSMNVEKCPQVLDATRGTPTELIEESNTVADSEAIETGFRNDKLISSDKILGRVLDDWWEFRITNQEMYSRNSTSPYISIQGIDSILVHKASVSIICAGAVHKANKRASFGVMGMDSNGDILKVWVDSKDGGTGPSLIEAKAIRFVLIKTR</sequence>
<evidence type="ECO:0000259" key="1">
    <source>
        <dbReference type="Pfam" id="PF14392"/>
    </source>
</evidence>
<accession>A0ABD2YFM4</accession>
<reference evidence="2 3" key="1">
    <citation type="submission" date="2024-11" db="EMBL/GenBank/DDBJ databases">
        <title>A near-complete genome assembly of Cinchona calisaya.</title>
        <authorList>
            <person name="Lian D.C."/>
            <person name="Zhao X.W."/>
            <person name="Wei L."/>
        </authorList>
    </citation>
    <scope>NUCLEOTIDE SEQUENCE [LARGE SCALE GENOMIC DNA]</scope>
    <source>
        <tissue evidence="2">Nenye</tissue>
    </source>
</reference>
<dbReference type="Pfam" id="PF14392">
    <property type="entry name" value="zf-CCHC_4"/>
    <property type="match status" value="1"/>
</dbReference>
<dbReference type="AlphaFoldDB" id="A0ABD2YFM4"/>
<comment type="caution">
    <text evidence="2">The sequence shown here is derived from an EMBL/GenBank/DDBJ whole genome shotgun (WGS) entry which is preliminary data.</text>
</comment>
<feature type="domain" description="Zinc knuckle CX2CX4HX4C" evidence="1">
    <location>
        <begin position="6"/>
        <end position="33"/>
    </location>
</feature>
<proteinExistence type="predicted"/>
<organism evidence="2 3">
    <name type="scientific">Cinchona calisaya</name>
    <dbReference type="NCBI Taxonomy" id="153742"/>
    <lineage>
        <taxon>Eukaryota</taxon>
        <taxon>Viridiplantae</taxon>
        <taxon>Streptophyta</taxon>
        <taxon>Embryophyta</taxon>
        <taxon>Tracheophyta</taxon>
        <taxon>Spermatophyta</taxon>
        <taxon>Magnoliopsida</taxon>
        <taxon>eudicotyledons</taxon>
        <taxon>Gunneridae</taxon>
        <taxon>Pentapetalae</taxon>
        <taxon>asterids</taxon>
        <taxon>lamiids</taxon>
        <taxon>Gentianales</taxon>
        <taxon>Rubiaceae</taxon>
        <taxon>Cinchonoideae</taxon>
        <taxon>Cinchoneae</taxon>
        <taxon>Cinchona</taxon>
    </lineage>
</organism>
<dbReference type="Proteomes" id="UP001630127">
    <property type="component" value="Unassembled WGS sequence"/>
</dbReference>